<evidence type="ECO:0000313" key="1">
    <source>
        <dbReference type="EMBL" id="NMM99264.1"/>
    </source>
</evidence>
<dbReference type="RefSeq" id="WP_169241821.1">
    <property type="nucleotide sequence ID" value="NZ_JAAIIG010000017.1"/>
</dbReference>
<evidence type="ECO:0000313" key="2">
    <source>
        <dbReference type="Proteomes" id="UP000543419"/>
    </source>
</evidence>
<comment type="caution">
    <text evidence="1">The sequence shown here is derived from an EMBL/GenBank/DDBJ whole genome shotgun (WGS) entry which is preliminary data.</text>
</comment>
<gene>
    <name evidence="1" type="ORF">G1C97_2222</name>
</gene>
<dbReference type="AlphaFoldDB" id="A0A7Y0EZJ3"/>
<evidence type="ECO:0008006" key="3">
    <source>
        <dbReference type="Google" id="ProtNLM"/>
    </source>
</evidence>
<keyword evidence="2" id="KW-1185">Reference proteome</keyword>
<protein>
    <recommendedName>
        <fullName evidence="3">HtrL family protein</fullName>
    </recommendedName>
</protein>
<dbReference type="Proteomes" id="UP000543419">
    <property type="component" value="Unassembled WGS sequence"/>
</dbReference>
<accession>A0A7Y0EZJ3</accession>
<reference evidence="1 2" key="1">
    <citation type="submission" date="2020-02" db="EMBL/GenBank/DDBJ databases">
        <title>Characterization of phylogenetic diversity of novel bifidobacterial species isolated in Czech ZOOs.</title>
        <authorList>
            <person name="Lugli G.A."/>
            <person name="Vera N.B."/>
            <person name="Ventura M."/>
        </authorList>
    </citation>
    <scope>NUCLEOTIDE SEQUENCE [LARGE SCALE GENOMIC DNA]</scope>
    <source>
        <strain evidence="1 2">DSM 109959</strain>
    </source>
</reference>
<dbReference type="InterPro" id="IPR011735">
    <property type="entry name" value="WlaTC/HtrL_glycosyltransf"/>
</dbReference>
<sequence length="311" mass="37279">MKTTELCDGITLVTAFFPIGRGQWSGESRRSDDKYFTYFAHWARIRNDLIVYTTPENEVRVRAIRASYGRENTIIHTVPRLSDIDVDLFKLMHQVGERFPEFSLYPDKPEVNNPTYDFAMYAKFWCLAQASSEVSTNKMAWIDFGFDHGGEYYKDSYWFDREWNYHRPSGNVSLFQLREFPTDPIFDCVRRTDTYIQGNCIELDTIYARQFHKDVRNQYEHLLRCGLLDDDQIVLLMCHLEKPNEYCCLPSTWFSMFKDYNDEDKIPETEESKTLLPEFMVTGARTRWYWTKRCLRFVKKDFWHLVRRYPL</sequence>
<proteinExistence type="predicted"/>
<dbReference type="EMBL" id="JAAIIG010000017">
    <property type="protein sequence ID" value="NMM99264.1"/>
    <property type="molecule type" value="Genomic_DNA"/>
</dbReference>
<organism evidence="1 2">
    <name type="scientific">Bifidobacterium olomucense</name>
    <dbReference type="NCBI Taxonomy" id="2675324"/>
    <lineage>
        <taxon>Bacteria</taxon>
        <taxon>Bacillati</taxon>
        <taxon>Actinomycetota</taxon>
        <taxon>Actinomycetes</taxon>
        <taxon>Bifidobacteriales</taxon>
        <taxon>Bifidobacteriaceae</taxon>
        <taxon>Bifidobacterium</taxon>
    </lineage>
</organism>
<name>A0A7Y0EZJ3_9BIFI</name>
<dbReference type="Pfam" id="PF09612">
    <property type="entry name" value="HtrL_YibB"/>
    <property type="match status" value="1"/>
</dbReference>